<organism evidence="2 3">
    <name type="scientific">Caerostris darwini</name>
    <dbReference type="NCBI Taxonomy" id="1538125"/>
    <lineage>
        <taxon>Eukaryota</taxon>
        <taxon>Metazoa</taxon>
        <taxon>Ecdysozoa</taxon>
        <taxon>Arthropoda</taxon>
        <taxon>Chelicerata</taxon>
        <taxon>Arachnida</taxon>
        <taxon>Araneae</taxon>
        <taxon>Araneomorphae</taxon>
        <taxon>Entelegynae</taxon>
        <taxon>Araneoidea</taxon>
        <taxon>Araneidae</taxon>
        <taxon>Caerostris</taxon>
    </lineage>
</organism>
<evidence type="ECO:0000313" key="2">
    <source>
        <dbReference type="EMBL" id="GIX95896.1"/>
    </source>
</evidence>
<accession>A0AAV4PFM5</accession>
<reference evidence="2 3" key="1">
    <citation type="submission" date="2021-06" db="EMBL/GenBank/DDBJ databases">
        <title>Caerostris darwini draft genome.</title>
        <authorList>
            <person name="Kono N."/>
            <person name="Arakawa K."/>
        </authorList>
    </citation>
    <scope>NUCLEOTIDE SEQUENCE [LARGE SCALE GENOMIC DNA]</scope>
</reference>
<protein>
    <submittedName>
        <fullName evidence="2">Uncharacterized protein</fullName>
    </submittedName>
</protein>
<keyword evidence="3" id="KW-1185">Reference proteome</keyword>
<evidence type="ECO:0000313" key="3">
    <source>
        <dbReference type="Proteomes" id="UP001054837"/>
    </source>
</evidence>
<name>A0AAV4PFM5_9ARAC</name>
<evidence type="ECO:0000256" key="1">
    <source>
        <dbReference type="SAM" id="MobiDB-lite"/>
    </source>
</evidence>
<proteinExistence type="predicted"/>
<gene>
    <name evidence="2" type="ORF">CDAR_476521</name>
</gene>
<feature type="region of interest" description="Disordered" evidence="1">
    <location>
        <begin position="1"/>
        <end position="39"/>
    </location>
</feature>
<dbReference type="EMBL" id="BPLQ01002828">
    <property type="protein sequence ID" value="GIX95896.1"/>
    <property type="molecule type" value="Genomic_DNA"/>
</dbReference>
<dbReference type="Proteomes" id="UP001054837">
    <property type="component" value="Unassembled WGS sequence"/>
</dbReference>
<dbReference type="AlphaFoldDB" id="A0AAV4PFM5"/>
<comment type="caution">
    <text evidence="2">The sequence shown here is derived from an EMBL/GenBank/DDBJ whole genome shotgun (WGS) entry which is preliminary data.</text>
</comment>
<sequence length="71" mass="7820">MFRFNMGHFSVPPSENEDNRDDPPSIPRESSPTPLSGVAMATGNPFIEALTCRCPCAVIGFTRTCPFQEDE</sequence>